<feature type="compositionally biased region" description="Low complexity" evidence="1">
    <location>
        <begin position="22"/>
        <end position="39"/>
    </location>
</feature>
<evidence type="ECO:0000313" key="2">
    <source>
        <dbReference type="EMBL" id="EAT82963.2"/>
    </source>
</evidence>
<gene>
    <name evidence="2" type="ORF">SNOG_09698</name>
</gene>
<protein>
    <recommendedName>
        <fullName evidence="4">S-adenosyl-L-methionine-dependent methyltransferase</fullName>
    </recommendedName>
</protein>
<dbReference type="CDD" id="cd02440">
    <property type="entry name" value="AdoMet_MTases"/>
    <property type="match status" value="1"/>
</dbReference>
<accession>Q0UEW6</accession>
<feature type="region of interest" description="Disordered" evidence="1">
    <location>
        <begin position="1"/>
        <end position="77"/>
    </location>
</feature>
<dbReference type="Pfam" id="PF13489">
    <property type="entry name" value="Methyltransf_23"/>
    <property type="match status" value="1"/>
</dbReference>
<dbReference type="InParanoid" id="Q0UEW6"/>
<dbReference type="HOGENOM" id="CLU_010595_1_2_1"/>
<dbReference type="SUPFAM" id="SSF53335">
    <property type="entry name" value="S-adenosyl-L-methionine-dependent methyltransferases"/>
    <property type="match status" value="1"/>
</dbReference>
<proteinExistence type="predicted"/>
<dbReference type="VEuPathDB" id="FungiDB:JI435_096980"/>
<dbReference type="PANTHER" id="PTHR43591">
    <property type="entry name" value="METHYLTRANSFERASE"/>
    <property type="match status" value="1"/>
</dbReference>
<dbReference type="EMBL" id="CH445339">
    <property type="protein sequence ID" value="EAT82963.2"/>
    <property type="molecule type" value="Genomic_DNA"/>
</dbReference>
<evidence type="ECO:0008006" key="4">
    <source>
        <dbReference type="Google" id="ProtNLM"/>
    </source>
</evidence>
<dbReference type="GO" id="GO:0008168">
    <property type="term" value="F:methyltransferase activity"/>
    <property type="evidence" value="ECO:0000318"/>
    <property type="project" value="GO_Central"/>
</dbReference>
<evidence type="ECO:0000313" key="3">
    <source>
        <dbReference type="Proteomes" id="UP000001055"/>
    </source>
</evidence>
<dbReference type="Gene3D" id="3.40.50.150">
    <property type="entry name" value="Vaccinia Virus protein VP39"/>
    <property type="match status" value="1"/>
</dbReference>
<dbReference type="Proteomes" id="UP000001055">
    <property type="component" value="Unassembled WGS sequence"/>
</dbReference>
<dbReference type="AlphaFoldDB" id="Q0UEW6"/>
<name>Q0UEW6_PHANO</name>
<dbReference type="KEGG" id="pno:SNOG_09698"/>
<sequence length="354" mass="38565">MSAAVSAQGGPAPTPPHPPSEPTSTSTSTPTAAQLTSATLDAHHPDPPSDGNLQSVLHLEPDTPGNSDTDSAYDGASSASTSLASSILNYEYSNGRRYAAYRSGSYLLPNDEQEQDRLDLLHHIFLLLLGGKLYDAPIASAPTRVLDIGTGTGIWAIDLADTHPGTEVVGTDLSPIQPTWVPPNLKFYIDDVESEWVYSPSEAFDFIHCRTMSGSVSDWNQLLAQCYTHVVPGGWVEFQEPLALCESDDGTLERAVDLCQWQALCNEAAAGFKKDLCPWPKDAKMKEIGRYQREHVLLGIEPYTLGFIGKVLGWSEAECRILIAKVANEVRNRALHMYIKFYFVHGRKPGGAAH</sequence>
<dbReference type="InterPro" id="IPR029063">
    <property type="entry name" value="SAM-dependent_MTases_sf"/>
</dbReference>
<dbReference type="PANTHER" id="PTHR43591:SF10">
    <property type="entry name" value="ABC TRANSMEMBRANE TYPE-1 DOMAIN-CONTAINING PROTEIN-RELATED"/>
    <property type="match status" value="1"/>
</dbReference>
<reference evidence="3" key="1">
    <citation type="journal article" date="2007" name="Plant Cell">
        <title>Dothideomycete-plant interactions illuminated by genome sequencing and EST analysis of the wheat pathogen Stagonospora nodorum.</title>
        <authorList>
            <person name="Hane J.K."/>
            <person name="Lowe R.G."/>
            <person name="Solomon P.S."/>
            <person name="Tan K.C."/>
            <person name="Schoch C.L."/>
            <person name="Spatafora J.W."/>
            <person name="Crous P.W."/>
            <person name="Kodira C."/>
            <person name="Birren B.W."/>
            <person name="Galagan J.E."/>
            <person name="Torriani S.F."/>
            <person name="McDonald B.A."/>
            <person name="Oliver R.P."/>
        </authorList>
    </citation>
    <scope>NUCLEOTIDE SEQUENCE [LARGE SCALE GENOMIC DNA]</scope>
    <source>
        <strain evidence="3">SN15 / ATCC MYA-4574 / FGSC 10173</strain>
    </source>
</reference>
<dbReference type="RefSeq" id="XP_001799984.1">
    <property type="nucleotide sequence ID" value="XM_001799932.1"/>
</dbReference>
<dbReference type="eggNOG" id="ENOG502QSKG">
    <property type="taxonomic scope" value="Eukaryota"/>
</dbReference>
<evidence type="ECO:0000256" key="1">
    <source>
        <dbReference type="SAM" id="MobiDB-lite"/>
    </source>
</evidence>
<dbReference type="GeneID" id="5976889"/>
<organism evidence="2 3">
    <name type="scientific">Phaeosphaeria nodorum (strain SN15 / ATCC MYA-4574 / FGSC 10173)</name>
    <name type="common">Glume blotch fungus</name>
    <name type="synonym">Parastagonospora nodorum</name>
    <dbReference type="NCBI Taxonomy" id="321614"/>
    <lineage>
        <taxon>Eukaryota</taxon>
        <taxon>Fungi</taxon>
        <taxon>Dikarya</taxon>
        <taxon>Ascomycota</taxon>
        <taxon>Pezizomycotina</taxon>
        <taxon>Dothideomycetes</taxon>
        <taxon>Pleosporomycetidae</taxon>
        <taxon>Pleosporales</taxon>
        <taxon>Pleosporineae</taxon>
        <taxon>Phaeosphaeriaceae</taxon>
        <taxon>Parastagonospora</taxon>
    </lineage>
</organism>
<feature type="compositionally biased region" description="Pro residues" evidence="1">
    <location>
        <begin position="12"/>
        <end position="21"/>
    </location>
</feature>